<dbReference type="RefSeq" id="WP_164608864.1">
    <property type="nucleotide sequence ID" value="NZ_JAAIKE010000001.1"/>
</dbReference>
<dbReference type="InterPro" id="IPR003439">
    <property type="entry name" value="ABC_transporter-like_ATP-bd"/>
</dbReference>
<sequence>MADGETPVLEARGITKIFGQHRALDGVDFAVRPGEVHALLGENGAGKSTLIKILTGAYQPDGGEIVLEGAPIRFTDPLNAQGAGIGTVYQEVNLLPNRSVAENLFLGRQPTRFGLVQRKAIVTEATALMAAYGLDIDVRAELGSFSVAVQQIVAIARAVELSGKVLVLDEPTASLDRNEVEKLFEVVAKLKARGLGIIFITHFLDQVFALADRVTILRNGQLIGTRDLRELTATEVVRMMLGKDLAYGHSTLPVAEAAKGPVKVTFTGLGRAGRVAPFTLSLHEGEVVGVAGLLGSGRTEMARLMFGVDTADEGEIMVSGKPLKIRNPAQAVMAGFGFCPEDRKLDGIFGELSVRENIIIALQAKLGWFRALHRDEQDEIAGRYADDLDIRAASHDMPVKLLSGGNQQKVILARWLANDPTFLILDEPTRGIDVGAHAEIVRTINRLREEGLALLVISSELDEVVAYSNRVVVMRDRQMVAELHGADITPAVIVAAIADNTGSAEARI</sequence>
<keyword evidence="2" id="KW-0813">Transport</keyword>
<name>A0A6B3RNZ3_9RHOB</name>
<evidence type="ECO:0000256" key="9">
    <source>
        <dbReference type="ARBA" id="ARBA00023136"/>
    </source>
</evidence>
<evidence type="ECO:0000256" key="2">
    <source>
        <dbReference type="ARBA" id="ARBA00022448"/>
    </source>
</evidence>
<dbReference type="Proteomes" id="UP000481421">
    <property type="component" value="Unassembled WGS sequence"/>
</dbReference>
<dbReference type="GO" id="GO:0016887">
    <property type="term" value="F:ATP hydrolysis activity"/>
    <property type="evidence" value="ECO:0007669"/>
    <property type="project" value="InterPro"/>
</dbReference>
<dbReference type="AlphaFoldDB" id="A0A6B3RNZ3"/>
<reference evidence="11 12" key="1">
    <citation type="submission" date="2020-02" db="EMBL/GenBank/DDBJ databases">
        <title>Rhodobacter algicola sp. nov., isolated from microalga culture.</title>
        <authorList>
            <person name="Park C.-Y."/>
        </authorList>
    </citation>
    <scope>NUCLEOTIDE SEQUENCE [LARGE SCALE GENOMIC DNA]</scope>
    <source>
        <strain evidence="11 12">ETT8</strain>
    </source>
</reference>
<evidence type="ECO:0000256" key="7">
    <source>
        <dbReference type="ARBA" id="ARBA00022840"/>
    </source>
</evidence>
<keyword evidence="4" id="KW-0762">Sugar transport</keyword>
<protein>
    <submittedName>
        <fullName evidence="11">Sugar ABC transporter ATP-binding protein</fullName>
    </submittedName>
</protein>
<dbReference type="PANTHER" id="PTHR43790:SF9">
    <property type="entry name" value="GALACTOFURANOSE TRANSPORTER ATP-BINDING PROTEIN YTFR"/>
    <property type="match status" value="1"/>
</dbReference>
<keyword evidence="6" id="KW-0547">Nucleotide-binding</keyword>
<evidence type="ECO:0000256" key="1">
    <source>
        <dbReference type="ARBA" id="ARBA00004202"/>
    </source>
</evidence>
<dbReference type="InterPro" id="IPR027417">
    <property type="entry name" value="P-loop_NTPase"/>
</dbReference>
<comment type="caution">
    <text evidence="11">The sequence shown here is derived from an EMBL/GenBank/DDBJ whole genome shotgun (WGS) entry which is preliminary data.</text>
</comment>
<dbReference type="PANTHER" id="PTHR43790">
    <property type="entry name" value="CARBOHYDRATE TRANSPORT ATP-BINDING PROTEIN MG119-RELATED"/>
    <property type="match status" value="1"/>
</dbReference>
<keyword evidence="9" id="KW-0472">Membrane</keyword>
<dbReference type="Pfam" id="PF00005">
    <property type="entry name" value="ABC_tran"/>
    <property type="match status" value="2"/>
</dbReference>
<comment type="subcellular location">
    <subcellularLocation>
        <location evidence="1">Cell membrane</location>
        <topology evidence="1">Peripheral membrane protein</topology>
    </subcellularLocation>
</comment>
<dbReference type="GO" id="GO:0005886">
    <property type="term" value="C:plasma membrane"/>
    <property type="evidence" value="ECO:0007669"/>
    <property type="project" value="UniProtKB-SubCell"/>
</dbReference>
<keyword evidence="12" id="KW-1185">Reference proteome</keyword>
<evidence type="ECO:0000256" key="6">
    <source>
        <dbReference type="ARBA" id="ARBA00022741"/>
    </source>
</evidence>
<evidence type="ECO:0000256" key="5">
    <source>
        <dbReference type="ARBA" id="ARBA00022737"/>
    </source>
</evidence>
<dbReference type="CDD" id="cd03215">
    <property type="entry name" value="ABC_Carb_Monos_II"/>
    <property type="match status" value="1"/>
</dbReference>
<accession>A0A6B3RNZ3</accession>
<evidence type="ECO:0000313" key="11">
    <source>
        <dbReference type="EMBL" id="NEX44809.1"/>
    </source>
</evidence>
<dbReference type="Gene3D" id="3.40.50.300">
    <property type="entry name" value="P-loop containing nucleotide triphosphate hydrolases"/>
    <property type="match status" value="2"/>
</dbReference>
<evidence type="ECO:0000259" key="10">
    <source>
        <dbReference type="PROSITE" id="PS50893"/>
    </source>
</evidence>
<dbReference type="PROSITE" id="PS00211">
    <property type="entry name" value="ABC_TRANSPORTER_1"/>
    <property type="match status" value="1"/>
</dbReference>
<dbReference type="FunFam" id="3.40.50.300:FF:000127">
    <property type="entry name" value="Ribose import ATP-binding protein RbsA"/>
    <property type="match status" value="1"/>
</dbReference>
<evidence type="ECO:0000256" key="3">
    <source>
        <dbReference type="ARBA" id="ARBA00022475"/>
    </source>
</evidence>
<dbReference type="EMBL" id="JAAIKE010000001">
    <property type="protein sequence ID" value="NEX44809.1"/>
    <property type="molecule type" value="Genomic_DNA"/>
</dbReference>
<keyword evidence="3" id="KW-1003">Cell membrane</keyword>
<keyword evidence="7 11" id="KW-0067">ATP-binding</keyword>
<evidence type="ECO:0000256" key="8">
    <source>
        <dbReference type="ARBA" id="ARBA00022967"/>
    </source>
</evidence>
<dbReference type="PROSITE" id="PS50893">
    <property type="entry name" value="ABC_TRANSPORTER_2"/>
    <property type="match status" value="2"/>
</dbReference>
<dbReference type="CDD" id="cd03216">
    <property type="entry name" value="ABC_Carb_Monos_I"/>
    <property type="match status" value="1"/>
</dbReference>
<feature type="domain" description="ABC transporter" evidence="10">
    <location>
        <begin position="252"/>
        <end position="501"/>
    </location>
</feature>
<organism evidence="11 12">
    <name type="scientific">Pseudotabrizicola algicola</name>
    <dbReference type="NCBI Taxonomy" id="2709381"/>
    <lineage>
        <taxon>Bacteria</taxon>
        <taxon>Pseudomonadati</taxon>
        <taxon>Pseudomonadota</taxon>
        <taxon>Alphaproteobacteria</taxon>
        <taxon>Rhodobacterales</taxon>
        <taxon>Paracoccaceae</taxon>
        <taxon>Pseudotabrizicola</taxon>
    </lineage>
</organism>
<proteinExistence type="predicted"/>
<evidence type="ECO:0000256" key="4">
    <source>
        <dbReference type="ARBA" id="ARBA00022597"/>
    </source>
</evidence>
<dbReference type="GO" id="GO:0005524">
    <property type="term" value="F:ATP binding"/>
    <property type="evidence" value="ECO:0007669"/>
    <property type="project" value="UniProtKB-KW"/>
</dbReference>
<evidence type="ECO:0000313" key="12">
    <source>
        <dbReference type="Proteomes" id="UP000481421"/>
    </source>
</evidence>
<keyword evidence="5" id="KW-0677">Repeat</keyword>
<dbReference type="InterPro" id="IPR017871">
    <property type="entry name" value="ABC_transporter-like_CS"/>
</dbReference>
<keyword evidence="8" id="KW-1278">Translocase</keyword>
<dbReference type="SMART" id="SM00382">
    <property type="entry name" value="AAA"/>
    <property type="match status" value="2"/>
</dbReference>
<dbReference type="InterPro" id="IPR003593">
    <property type="entry name" value="AAA+_ATPase"/>
</dbReference>
<feature type="domain" description="ABC transporter" evidence="10">
    <location>
        <begin position="9"/>
        <end position="244"/>
    </location>
</feature>
<gene>
    <name evidence="11" type="ORF">G3572_01215</name>
</gene>
<dbReference type="SUPFAM" id="SSF52540">
    <property type="entry name" value="P-loop containing nucleoside triphosphate hydrolases"/>
    <property type="match status" value="2"/>
</dbReference>
<dbReference type="InterPro" id="IPR050107">
    <property type="entry name" value="ABC_carbohydrate_import_ATPase"/>
</dbReference>